<evidence type="ECO:0000256" key="19">
    <source>
        <dbReference type="ARBA" id="ARBA00033119"/>
    </source>
</evidence>
<dbReference type="AlphaFoldDB" id="A0A8J4YIR0"/>
<proteinExistence type="inferred from homology"/>
<dbReference type="Proteomes" id="UP000770661">
    <property type="component" value="Unassembled WGS sequence"/>
</dbReference>
<evidence type="ECO:0000256" key="26">
    <source>
        <dbReference type="ARBA" id="ARBA00048066"/>
    </source>
</evidence>
<sequence length="335" mass="36603">MVVAKVWQLAHRPCGEPRVEDFRLVEEELPPCAEGEVVVEAVALSIDPYMRYLARQIPLDGTMHGSQVAKVIESKNPEWPLGSYMVNYEGWRSHTVVKPQPSGTKIRPLPEMGDLPKSLGIGVLGMPGNTAYFGFLDICQPKAGDTVLVNGAAGAVGSAVVQIAKIKGCTVIAFAGSDEKVAWVKELGADYAFNYKTTEIGEALKKVAPNGINLYFDNVGGKFTAEALPHMADFGRVSVCGAISTYNDEGKRIGMPALTSPFSEATVIWKQLRVEGFMVTRWNDRWMEGIKQLKEWIIQGKLKYKESVVHGFDKMPTAFIGLFHGDNTGKAVVVP</sequence>
<evidence type="ECO:0000256" key="18">
    <source>
        <dbReference type="ARBA" id="ARBA00032297"/>
    </source>
</evidence>
<dbReference type="Gene3D" id="3.90.180.10">
    <property type="entry name" value="Medium-chain alcohol dehydrogenases, catalytic domain"/>
    <property type="match status" value="1"/>
</dbReference>
<dbReference type="SUPFAM" id="SSF51735">
    <property type="entry name" value="NAD(P)-binding Rossmann-fold domains"/>
    <property type="match status" value="1"/>
</dbReference>
<dbReference type="CDD" id="cd08294">
    <property type="entry name" value="leukotriene_B4_DH_like"/>
    <property type="match status" value="1"/>
</dbReference>
<evidence type="ECO:0000256" key="3">
    <source>
        <dbReference type="ARBA" id="ARBA00011852"/>
    </source>
</evidence>
<comment type="subunit">
    <text evidence="3">Monomer or homodimer.</text>
</comment>
<organism evidence="36 37">
    <name type="scientific">Chionoecetes opilio</name>
    <name type="common">Atlantic snow crab</name>
    <name type="synonym">Cancer opilio</name>
    <dbReference type="NCBI Taxonomy" id="41210"/>
    <lineage>
        <taxon>Eukaryota</taxon>
        <taxon>Metazoa</taxon>
        <taxon>Ecdysozoa</taxon>
        <taxon>Arthropoda</taxon>
        <taxon>Crustacea</taxon>
        <taxon>Multicrustacea</taxon>
        <taxon>Malacostraca</taxon>
        <taxon>Eumalacostraca</taxon>
        <taxon>Eucarida</taxon>
        <taxon>Decapoda</taxon>
        <taxon>Pleocyemata</taxon>
        <taxon>Brachyura</taxon>
        <taxon>Eubrachyura</taxon>
        <taxon>Majoidea</taxon>
        <taxon>Majidae</taxon>
        <taxon>Chionoecetes</taxon>
    </lineage>
</organism>
<name>A0A8J4YIR0_CHIOP</name>
<evidence type="ECO:0000256" key="8">
    <source>
        <dbReference type="ARBA" id="ARBA00022501"/>
    </source>
</evidence>
<comment type="catalytic activity">
    <reaction evidence="25">
        <text>dodecanal + NADP(+) = (2E)-dodecenal + NADPH + H(+)</text>
        <dbReference type="Rhea" id="RHEA:50784"/>
        <dbReference type="ChEBI" id="CHEBI:15378"/>
        <dbReference type="ChEBI" id="CHEBI:27836"/>
        <dbReference type="ChEBI" id="CHEBI:57783"/>
        <dbReference type="ChEBI" id="CHEBI:58349"/>
        <dbReference type="ChEBI" id="CHEBI:133741"/>
    </reaction>
    <physiologicalReaction direction="right-to-left" evidence="25">
        <dbReference type="Rhea" id="RHEA:50786"/>
    </physiologicalReaction>
</comment>
<keyword evidence="8" id="KW-0644">Prostaglandin metabolism</keyword>
<comment type="catalytic activity">
    <reaction evidence="33">
        <text>an n-alkanal + NADP(+) = an alk-2-enal + NADPH + H(+)</text>
        <dbReference type="Rhea" id="RHEA:13737"/>
        <dbReference type="ChEBI" id="CHEBI:12834"/>
        <dbReference type="ChEBI" id="CHEBI:13757"/>
        <dbReference type="ChEBI" id="CHEBI:15378"/>
        <dbReference type="ChEBI" id="CHEBI:57783"/>
        <dbReference type="ChEBI" id="CHEBI:58349"/>
        <dbReference type="EC" id="1.3.1.74"/>
    </reaction>
    <physiologicalReaction direction="right-to-left" evidence="33">
        <dbReference type="Rhea" id="RHEA:13739"/>
    </physiologicalReaction>
</comment>
<comment type="catalytic activity">
    <reaction evidence="26">
        <text>nonan-2-one + NADP(+) = (3E)-nonen-2-one + NADPH + H(+)</text>
        <dbReference type="Rhea" id="RHEA:50616"/>
        <dbReference type="ChEBI" id="CHEBI:15378"/>
        <dbReference type="ChEBI" id="CHEBI:57783"/>
        <dbReference type="ChEBI" id="CHEBI:58349"/>
        <dbReference type="ChEBI" id="CHEBI:77927"/>
        <dbReference type="ChEBI" id="CHEBI:133457"/>
    </reaction>
    <physiologicalReaction direction="right-to-left" evidence="26">
        <dbReference type="Rhea" id="RHEA:50618"/>
    </physiologicalReaction>
</comment>
<dbReference type="PANTHER" id="PTHR43205">
    <property type="entry name" value="PROSTAGLANDIN REDUCTASE"/>
    <property type="match status" value="1"/>
</dbReference>
<evidence type="ECO:0000256" key="27">
    <source>
        <dbReference type="ARBA" id="ARBA00048290"/>
    </source>
</evidence>
<keyword evidence="15" id="KW-0379">Hydroxylation</keyword>
<dbReference type="InterPro" id="IPR036291">
    <property type="entry name" value="NAD(P)-bd_dom_sf"/>
</dbReference>
<comment type="caution">
    <text evidence="36">The sequence shown here is derived from an EMBL/GenBank/DDBJ whole genome shotgun (WGS) entry which is preliminary data.</text>
</comment>
<evidence type="ECO:0000256" key="17">
    <source>
        <dbReference type="ARBA" id="ARBA00032255"/>
    </source>
</evidence>
<comment type="catalytic activity">
    <reaction evidence="20">
        <text>octanal + NADP(+) = (2E)-octenal + NADPH + H(+)</text>
        <dbReference type="Rhea" id="RHEA:50780"/>
        <dbReference type="ChEBI" id="CHEBI:15378"/>
        <dbReference type="ChEBI" id="CHEBI:17935"/>
        <dbReference type="ChEBI" id="CHEBI:57783"/>
        <dbReference type="ChEBI" id="CHEBI:58349"/>
        <dbReference type="ChEBI" id="CHEBI:61748"/>
    </reaction>
    <physiologicalReaction direction="right-to-left" evidence="20">
        <dbReference type="Rhea" id="RHEA:50782"/>
    </physiologicalReaction>
</comment>
<comment type="catalytic activity">
    <reaction evidence="32">
        <text>13,14-dihydro-15-oxo-prostaglandin E1 + NADP(+) = 15-oxoprostaglandin E1 + NADPH + H(+)</text>
        <dbReference type="Rhea" id="RHEA:50584"/>
        <dbReference type="ChEBI" id="CHEBI:15378"/>
        <dbReference type="ChEBI" id="CHEBI:57401"/>
        <dbReference type="ChEBI" id="CHEBI:57783"/>
        <dbReference type="ChEBI" id="CHEBI:58349"/>
        <dbReference type="ChEBI" id="CHEBI:133408"/>
    </reaction>
    <physiologicalReaction direction="right-to-left" evidence="32">
        <dbReference type="Rhea" id="RHEA:50586"/>
    </physiologicalReaction>
</comment>
<dbReference type="SUPFAM" id="SSF50129">
    <property type="entry name" value="GroES-like"/>
    <property type="match status" value="2"/>
</dbReference>
<evidence type="ECO:0000256" key="11">
    <source>
        <dbReference type="ARBA" id="ARBA00022857"/>
    </source>
</evidence>
<evidence type="ECO:0000256" key="15">
    <source>
        <dbReference type="ARBA" id="ARBA00023278"/>
    </source>
</evidence>
<evidence type="ECO:0000256" key="12">
    <source>
        <dbReference type="ARBA" id="ARBA00022990"/>
    </source>
</evidence>
<dbReference type="InterPro" id="IPR041694">
    <property type="entry name" value="ADH_N_2"/>
</dbReference>
<keyword evidence="9" id="KW-0597">Phosphoprotein</keyword>
<evidence type="ECO:0000256" key="7">
    <source>
        <dbReference type="ARBA" id="ARBA00022490"/>
    </source>
</evidence>
<evidence type="ECO:0000256" key="32">
    <source>
        <dbReference type="ARBA" id="ARBA00049070"/>
    </source>
</evidence>
<evidence type="ECO:0000256" key="13">
    <source>
        <dbReference type="ARBA" id="ARBA00023002"/>
    </source>
</evidence>
<evidence type="ECO:0000259" key="35">
    <source>
        <dbReference type="SMART" id="SM00829"/>
    </source>
</evidence>
<comment type="catalytic activity">
    <reaction evidence="23">
        <text>leukotriene B4 + NADP(+) = 12-oxo-leukotriene B4 + NADPH + H(+)</text>
        <dbReference type="Rhea" id="RHEA:50608"/>
        <dbReference type="ChEBI" id="CHEBI:15378"/>
        <dbReference type="ChEBI" id="CHEBI:57461"/>
        <dbReference type="ChEBI" id="CHEBI:57783"/>
        <dbReference type="ChEBI" id="CHEBI:58349"/>
        <dbReference type="ChEBI" id="CHEBI:133309"/>
    </reaction>
    <physiologicalReaction direction="left-to-right" evidence="23">
        <dbReference type="Rhea" id="RHEA:50609"/>
    </physiologicalReaction>
</comment>
<dbReference type="EC" id="1.3.1.48" evidence="4"/>
<dbReference type="OrthoDB" id="809632at2759"/>
<gene>
    <name evidence="36" type="primary">Ptgr1_2</name>
    <name evidence="36" type="ORF">GWK47_031700</name>
</gene>
<evidence type="ECO:0000256" key="25">
    <source>
        <dbReference type="ARBA" id="ARBA00047903"/>
    </source>
</evidence>
<accession>A0A8J4YIR0</accession>
<dbReference type="Pfam" id="PF00107">
    <property type="entry name" value="ADH_zinc_N"/>
    <property type="match status" value="1"/>
</dbReference>
<comment type="catalytic activity">
    <reaction evidence="28">
        <text>4-hydroxynonanal + NADP(+) = (E)-4-hydroxynon-2-enal + NADPH + H(+)</text>
        <dbReference type="Rhea" id="RHEA:64736"/>
        <dbReference type="ChEBI" id="CHEBI:15378"/>
        <dbReference type="ChEBI" id="CHEBI:57783"/>
        <dbReference type="ChEBI" id="CHEBI:58349"/>
        <dbReference type="ChEBI" id="CHEBI:58968"/>
        <dbReference type="ChEBI" id="CHEBI:156112"/>
    </reaction>
    <physiologicalReaction direction="right-to-left" evidence="28">
        <dbReference type="Rhea" id="RHEA:64738"/>
    </physiologicalReaction>
</comment>
<evidence type="ECO:0000256" key="2">
    <source>
        <dbReference type="ARBA" id="ARBA00010460"/>
    </source>
</evidence>
<comment type="similarity">
    <text evidence="2">Belongs to the NADP-dependent oxidoreductase L4BD family.</text>
</comment>
<dbReference type="GO" id="GO:0032440">
    <property type="term" value="F:2-alkenal reductase [NAD(P)H] activity"/>
    <property type="evidence" value="ECO:0007669"/>
    <property type="project" value="UniProtKB-EC"/>
</dbReference>
<evidence type="ECO:0000256" key="29">
    <source>
        <dbReference type="ARBA" id="ARBA00048591"/>
    </source>
</evidence>
<evidence type="ECO:0000313" key="36">
    <source>
        <dbReference type="EMBL" id="KAG0728813.1"/>
    </source>
</evidence>
<evidence type="ECO:0000256" key="20">
    <source>
        <dbReference type="ARBA" id="ARBA00047461"/>
    </source>
</evidence>
<dbReference type="Pfam" id="PF16884">
    <property type="entry name" value="ADH_N_2"/>
    <property type="match status" value="1"/>
</dbReference>
<evidence type="ECO:0000256" key="1">
    <source>
        <dbReference type="ARBA" id="ARBA00004496"/>
    </source>
</evidence>
<dbReference type="InterPro" id="IPR011032">
    <property type="entry name" value="GroES-like_sf"/>
</dbReference>
<dbReference type="FunFam" id="3.40.50.720:FF:000121">
    <property type="entry name" value="Prostaglandin reductase 2"/>
    <property type="match status" value="1"/>
</dbReference>
<protein>
    <recommendedName>
        <fullName evidence="6">Prostaglandin reductase 1</fullName>
        <ecNumber evidence="4">1.3.1.48</ecNumber>
        <ecNumber evidence="5">1.3.1.74</ecNumber>
    </recommendedName>
    <alternativeName>
        <fullName evidence="19">15-oxoprostaglandin 13-reductase</fullName>
    </alternativeName>
    <alternativeName>
        <fullName evidence="17">Dithiolethione-inducible gene 1 protein</fullName>
    </alternativeName>
    <alternativeName>
        <fullName evidence="16">Leukotriene B4 12-hydroxydehydrogenase</fullName>
    </alternativeName>
    <alternativeName>
        <fullName evidence="18">NAD(P)H-dependent alkenal/one oxidoreductase</fullName>
    </alternativeName>
</protein>
<dbReference type="InterPro" id="IPR045010">
    <property type="entry name" value="MDR_fam"/>
</dbReference>
<evidence type="ECO:0000256" key="33">
    <source>
        <dbReference type="ARBA" id="ARBA00049179"/>
    </source>
</evidence>
<comment type="catalytic activity">
    <reaction evidence="22">
        <text>pentan-2-one + NADP(+) = (E)-pent-3-en-2-one + NADPH + H(+)</text>
        <dbReference type="Rhea" id="RHEA:50788"/>
        <dbReference type="ChEBI" id="CHEBI:15378"/>
        <dbReference type="ChEBI" id="CHEBI:16472"/>
        <dbReference type="ChEBI" id="CHEBI:57783"/>
        <dbReference type="ChEBI" id="CHEBI:58349"/>
        <dbReference type="ChEBI" id="CHEBI:145276"/>
    </reaction>
    <physiologicalReaction direction="right-to-left" evidence="22">
        <dbReference type="Rhea" id="RHEA:50790"/>
    </physiologicalReaction>
</comment>
<comment type="catalytic activity">
    <reaction evidence="34">
        <text>hexanal + NADP(+) = (E)-hex-2-enal + NADPH + H(+)</text>
        <dbReference type="Rhea" id="RHEA:50776"/>
        <dbReference type="ChEBI" id="CHEBI:15378"/>
        <dbReference type="ChEBI" id="CHEBI:28913"/>
        <dbReference type="ChEBI" id="CHEBI:57783"/>
        <dbReference type="ChEBI" id="CHEBI:58349"/>
        <dbReference type="ChEBI" id="CHEBI:88528"/>
    </reaction>
    <physiologicalReaction direction="right-to-left" evidence="34">
        <dbReference type="Rhea" id="RHEA:50778"/>
    </physiologicalReaction>
</comment>
<dbReference type="Gene3D" id="3.40.50.720">
    <property type="entry name" value="NAD(P)-binding Rossmann-like Domain"/>
    <property type="match status" value="1"/>
</dbReference>
<evidence type="ECO:0000313" key="37">
    <source>
        <dbReference type="Proteomes" id="UP000770661"/>
    </source>
</evidence>
<evidence type="ECO:0000256" key="21">
    <source>
        <dbReference type="ARBA" id="ARBA00047617"/>
    </source>
</evidence>
<dbReference type="GO" id="GO:0006693">
    <property type="term" value="P:prostaglandin metabolic process"/>
    <property type="evidence" value="ECO:0007669"/>
    <property type="project" value="UniProtKB-KW"/>
</dbReference>
<keyword evidence="13" id="KW-0560">Oxidoreductase</keyword>
<evidence type="ECO:0000256" key="5">
    <source>
        <dbReference type="ARBA" id="ARBA00012410"/>
    </source>
</evidence>
<dbReference type="EC" id="1.3.1.74" evidence="5"/>
<dbReference type="InterPro" id="IPR014190">
    <property type="entry name" value="PTGR1"/>
</dbReference>
<dbReference type="EMBL" id="JACEEZ010001827">
    <property type="protein sequence ID" value="KAG0728813.1"/>
    <property type="molecule type" value="Genomic_DNA"/>
</dbReference>
<evidence type="ECO:0000256" key="14">
    <source>
        <dbReference type="ARBA" id="ARBA00023098"/>
    </source>
</evidence>
<comment type="catalytic activity">
    <reaction evidence="29">
        <text>20-hydroxy-leukotriene B4 + NADP(+) = 12-oxo-20-hydroxy-leukotriene B4 + NADPH + H(+)</text>
        <dbReference type="Rhea" id="RHEA:51208"/>
        <dbReference type="ChEBI" id="CHEBI:15378"/>
        <dbReference type="ChEBI" id="CHEBI:57460"/>
        <dbReference type="ChEBI" id="CHEBI:57783"/>
        <dbReference type="ChEBI" id="CHEBI:58349"/>
        <dbReference type="ChEBI" id="CHEBI:133346"/>
    </reaction>
    <physiologicalReaction direction="left-to-right" evidence="29">
        <dbReference type="Rhea" id="RHEA:51209"/>
    </physiologicalReaction>
</comment>
<keyword evidence="10" id="KW-0276">Fatty acid metabolism</keyword>
<dbReference type="GO" id="GO:0005737">
    <property type="term" value="C:cytoplasm"/>
    <property type="evidence" value="ECO:0007669"/>
    <property type="project" value="UniProtKB-SubCell"/>
</dbReference>
<comment type="subcellular location">
    <subcellularLocation>
        <location evidence="1">Cytoplasm</location>
    </subcellularLocation>
</comment>
<keyword evidence="11" id="KW-0521">NADP</keyword>
<comment type="catalytic activity">
    <reaction evidence="21">
        <text>decanal + NADP(+) = (2E)-decenal + NADPH + H(+)</text>
        <dbReference type="Rhea" id="RHEA:50612"/>
        <dbReference type="ChEBI" id="CHEBI:15378"/>
        <dbReference type="ChEBI" id="CHEBI:31457"/>
        <dbReference type="ChEBI" id="CHEBI:57783"/>
        <dbReference type="ChEBI" id="CHEBI:58349"/>
        <dbReference type="ChEBI" id="CHEBI:133455"/>
    </reaction>
    <physiologicalReaction direction="right-to-left" evidence="21">
        <dbReference type="Rhea" id="RHEA:50614"/>
    </physiologicalReaction>
</comment>
<comment type="catalytic activity">
    <reaction evidence="31">
        <text>(5S,12S)-dihydroxy-(6E,10E,12E,14Z)-eicosatetraenoate + NADP(+) = 12-oxo-(5S)-hydroxy-(6E,8E,10E,14Z)-eicosatetraenoate + NADPH + H(+)</text>
        <dbReference type="Rhea" id="RHEA:51212"/>
        <dbReference type="ChEBI" id="CHEBI:15378"/>
        <dbReference type="ChEBI" id="CHEBI:57783"/>
        <dbReference type="ChEBI" id="CHEBI:58349"/>
        <dbReference type="ChEBI" id="CHEBI:133974"/>
        <dbReference type="ChEBI" id="CHEBI:133975"/>
    </reaction>
    <physiologicalReaction direction="left-to-right" evidence="31">
        <dbReference type="Rhea" id="RHEA:51213"/>
    </physiologicalReaction>
</comment>
<evidence type="ECO:0000256" key="23">
    <source>
        <dbReference type="ARBA" id="ARBA00047871"/>
    </source>
</evidence>
<dbReference type="GO" id="GO:0047522">
    <property type="term" value="F:15-oxoprostaglandin 13-reductase [NAD(P)+] activity"/>
    <property type="evidence" value="ECO:0007669"/>
    <property type="project" value="UniProtKB-EC"/>
</dbReference>
<comment type="catalytic activity">
    <reaction evidence="27">
        <text>13,14-dihydro-15-oxo-PGF2alpha + NADP(+) = 15-oxoprostaglandin F2alpha + NADPH + H(+)</text>
        <dbReference type="Rhea" id="RHEA:50588"/>
        <dbReference type="ChEBI" id="CHEBI:15378"/>
        <dbReference type="ChEBI" id="CHEBI:57783"/>
        <dbReference type="ChEBI" id="CHEBI:58349"/>
        <dbReference type="ChEBI" id="CHEBI:133374"/>
        <dbReference type="ChEBI" id="CHEBI:133409"/>
    </reaction>
    <physiologicalReaction direction="right-to-left" evidence="27">
        <dbReference type="Rhea" id="RHEA:50590"/>
    </physiologicalReaction>
</comment>
<evidence type="ECO:0000256" key="9">
    <source>
        <dbReference type="ARBA" id="ARBA00022553"/>
    </source>
</evidence>
<keyword evidence="7" id="KW-0963">Cytoplasm</keyword>
<keyword evidence="37" id="KW-1185">Reference proteome</keyword>
<dbReference type="InterPro" id="IPR013149">
    <property type="entry name" value="ADH-like_C"/>
</dbReference>
<comment type="catalytic activity">
    <reaction evidence="30">
        <text>6-trans-leukotriene B4 + NADP(+) = 12-oxo-(5S)-hydroxy-(6E,8E,10E,14Z)-eicosatetraenoate + NADPH + H(+)</text>
        <dbReference type="Rhea" id="RHEA:51204"/>
        <dbReference type="ChEBI" id="CHEBI:15378"/>
        <dbReference type="ChEBI" id="CHEBI:57783"/>
        <dbReference type="ChEBI" id="CHEBI:58349"/>
        <dbReference type="ChEBI" id="CHEBI:90723"/>
        <dbReference type="ChEBI" id="CHEBI:133974"/>
    </reaction>
    <physiologicalReaction direction="left-to-right" evidence="30">
        <dbReference type="Rhea" id="RHEA:51205"/>
    </physiologicalReaction>
</comment>
<evidence type="ECO:0000256" key="28">
    <source>
        <dbReference type="ARBA" id="ARBA00048387"/>
    </source>
</evidence>
<dbReference type="SMART" id="SM00829">
    <property type="entry name" value="PKS_ER"/>
    <property type="match status" value="1"/>
</dbReference>
<dbReference type="PANTHER" id="PTHR43205:SF7">
    <property type="entry name" value="PROSTAGLANDIN REDUCTASE 1"/>
    <property type="match status" value="1"/>
</dbReference>
<evidence type="ECO:0000256" key="10">
    <source>
        <dbReference type="ARBA" id="ARBA00022832"/>
    </source>
</evidence>
<evidence type="ECO:0000256" key="24">
    <source>
        <dbReference type="ARBA" id="ARBA00047878"/>
    </source>
</evidence>
<reference evidence="36" key="1">
    <citation type="submission" date="2020-07" db="EMBL/GenBank/DDBJ databases">
        <title>The High-quality genome of the commercially important snow crab, Chionoecetes opilio.</title>
        <authorList>
            <person name="Jeong J.-H."/>
            <person name="Ryu S."/>
        </authorList>
    </citation>
    <scope>NUCLEOTIDE SEQUENCE</scope>
    <source>
        <strain evidence="36">MADBK_172401_WGS</strain>
        <tissue evidence="36">Digestive gland</tissue>
    </source>
</reference>
<evidence type="ECO:0000256" key="6">
    <source>
        <dbReference type="ARBA" id="ARBA00020651"/>
    </source>
</evidence>
<keyword evidence="14" id="KW-0443">Lipid metabolism</keyword>
<comment type="catalytic activity">
    <reaction evidence="24">
        <text>13,14-dihydro-15-oxo-prostaglandin F1alpha + NADP(+) = 15-oxoprostaglandin F1alpha + NADPH + H(+)</text>
        <dbReference type="Rhea" id="RHEA:50592"/>
        <dbReference type="ChEBI" id="CHEBI:15378"/>
        <dbReference type="ChEBI" id="CHEBI:57783"/>
        <dbReference type="ChEBI" id="CHEBI:58349"/>
        <dbReference type="ChEBI" id="CHEBI:79072"/>
        <dbReference type="ChEBI" id="CHEBI:133411"/>
    </reaction>
    <physiologicalReaction direction="right-to-left" evidence="24">
        <dbReference type="Rhea" id="RHEA:50594"/>
    </physiologicalReaction>
</comment>
<feature type="domain" description="Enoyl reductase (ER)" evidence="35">
    <location>
        <begin position="17"/>
        <end position="333"/>
    </location>
</feature>
<keyword evidence="12" id="KW-0007">Acetylation</keyword>
<evidence type="ECO:0000256" key="34">
    <source>
        <dbReference type="ARBA" id="ARBA00049368"/>
    </source>
</evidence>
<evidence type="ECO:0000256" key="22">
    <source>
        <dbReference type="ARBA" id="ARBA00047742"/>
    </source>
</evidence>
<evidence type="ECO:0000256" key="16">
    <source>
        <dbReference type="ARBA" id="ARBA00031851"/>
    </source>
</evidence>
<evidence type="ECO:0000256" key="31">
    <source>
        <dbReference type="ARBA" id="ARBA00049068"/>
    </source>
</evidence>
<evidence type="ECO:0000256" key="30">
    <source>
        <dbReference type="ARBA" id="ARBA00048953"/>
    </source>
</evidence>
<evidence type="ECO:0000256" key="4">
    <source>
        <dbReference type="ARBA" id="ARBA00011981"/>
    </source>
</evidence>
<dbReference type="InterPro" id="IPR020843">
    <property type="entry name" value="ER"/>
</dbReference>